<proteinExistence type="predicted"/>
<organism evidence="1">
    <name type="scientific">bioreactor metagenome</name>
    <dbReference type="NCBI Taxonomy" id="1076179"/>
    <lineage>
        <taxon>unclassified sequences</taxon>
        <taxon>metagenomes</taxon>
        <taxon>ecological metagenomes</taxon>
    </lineage>
</organism>
<name>A0A645ILN0_9ZZZZ</name>
<dbReference type="AlphaFoldDB" id="A0A645ILN0"/>
<protein>
    <recommendedName>
        <fullName evidence="2">GyrI-like small molecule binding domain-containing protein</fullName>
    </recommendedName>
</protein>
<comment type="caution">
    <text evidence="1">The sequence shown here is derived from an EMBL/GenBank/DDBJ whole genome shotgun (WGS) entry which is preliminary data.</text>
</comment>
<accession>A0A645ILN0</accession>
<dbReference type="Gene3D" id="3.20.80.10">
    <property type="entry name" value="Regulatory factor, effector binding domain"/>
    <property type="match status" value="1"/>
</dbReference>
<dbReference type="EMBL" id="VSSQ01116406">
    <property type="protein sequence ID" value="MPN51369.1"/>
    <property type="molecule type" value="Genomic_DNA"/>
</dbReference>
<evidence type="ECO:0008006" key="2">
    <source>
        <dbReference type="Google" id="ProtNLM"/>
    </source>
</evidence>
<dbReference type="InterPro" id="IPR011256">
    <property type="entry name" value="Reg_factor_effector_dom_sf"/>
</dbReference>
<gene>
    <name evidence="1" type="ORF">SDC9_199012</name>
</gene>
<evidence type="ECO:0000313" key="1">
    <source>
        <dbReference type="EMBL" id="MPN51369.1"/>
    </source>
</evidence>
<reference evidence="1" key="1">
    <citation type="submission" date="2019-08" db="EMBL/GenBank/DDBJ databases">
        <authorList>
            <person name="Kucharzyk K."/>
            <person name="Murdoch R.W."/>
            <person name="Higgins S."/>
            <person name="Loffler F."/>
        </authorList>
    </citation>
    <scope>NUCLEOTIDE SEQUENCE</scope>
</reference>
<sequence length="88" mass="10176">MKAAMPVVSTDKQCAYYDRIERFKGVSTLHFGDFPVSLKETYIGLLKWAKEKGYKLANNSVEEWLIGSTITNNQNYWLLRVIIPFAEQ</sequence>